<feature type="compositionally biased region" description="Basic residues" evidence="1">
    <location>
        <begin position="1366"/>
        <end position="1383"/>
    </location>
</feature>
<feature type="compositionally biased region" description="Low complexity" evidence="1">
    <location>
        <begin position="48"/>
        <end position="62"/>
    </location>
</feature>
<name>G0TVU9_TRYVY</name>
<feature type="compositionally biased region" description="Polar residues" evidence="1">
    <location>
        <begin position="1"/>
        <end position="11"/>
    </location>
</feature>
<sequence length="1580" mass="173988">MYTFRRPTQQSHEADTAQEVPQTPDVAHSYDAAPYAPDGGAENAPLAQPQEQCEEAQQTEGQLADSATPEDVLRYCRHMVLVNPTTPPPWWSGVRHQLPTTVAELHLTPSSPVELQVPPHIIPSPCVVIKLDSGVPEGMTPKEYSKSLVKYVIELLAYQRATTAITSLRFVKIGTELLQLVLTFGRDVRLAARVLTEFTNAGLSAAFAMSDPNSNVYAVTVGNRRGSRNGNAPPCATFKVTDYEFRLNGGKGIASEDVAALLRPPEEAQDNNIQVIAGYEPGVFYAAVQRPGTVYDWLWNPFCSFLVQHTLFERCGVLITMADCPDDFAQTNETSFAPQHAEAGDMLHPQYDVGEGYAPYEDHQYISYSDRNNADATVDNSKSNYYGGDADDVDLGGRGVLRRNNLEWARNAKEEVDIFSGLIPRQESPESKLNDEKGNRKVDKSKTNGEYDDFAELVQETQLSTSTKRTQEHHAETRRVVFSSPYALQVATGQQCAKVSVPVAVPHVQNPNQYPQQAVNHPVAALGKELGLGIPTSSSHLGLPPGKLYQTGVEGHAQTNCPKADYPELVEDEEFPPLQEPQSDDSGVKQGAPAQLHGAGPWAAAGAYGGYYQTEPLPPYCANTYAMPFHQPVHHYGPPVAAAPPIVSSPYYSDAAHVNMLVGSQAVHVSPMPFELSSTMICQLEEKILELVGCAFPLGTLGAMPSGNVQDQDDGNEKELNVAEAAANATQPDSSSKSVGDVDAQTLEFPRVPCSASVPRASPEIEELLTVLENNFVQVTAVITSSDEATRENRLKIVDALLAHVVCNSDSEGAEWPDSIKSKEPSTVGGGEDGTNEVTGHSNKQLRSLLPYLLTSNVGAQIVSGLASHHADKLLPLLARYVLPFLLDPVVVHSVCAVALRSCPLASNPLVRRVLRHLAPLTAWFYLYIRTAKAEAQASARAELERRLISQVGNTISVLLSAMSDEQRCAVREHLVKTGALTEFLRTLSVPQDQDGHSEESRSDVTREPAVLLWNNDGAMHRSILRLYLNADVVDGKELADLLFPPKLVLTRDQYYFVRVTLSKNHMSPSQSKETACFCGCFLSVMERELDREGGHNDCDASAHKRVFSEKDAINLLETALHAFEAQGVYTSMRDAYFKHRSLGKRYEKVEALLSSTTPPAAHDKRYAAGQQPQGDHSAVLGASSAYKERPRTERSRKPYAKSERWLAEWTAAMRNYPITGEPFTPLPTGWTSALSRSYGYYYFKDAKGIATYKHPTDATEFMATPQAFLLEKGTTVTLADVIARANQRLEEVAATEGGTSRSAPAITEEVGERWLRDQRVREEALDMAALSLLKVTYRTGSGSETRHGMYSEHSGRHSRVQPDHRQRRRNSRKRSRSRSKSRTRAEDFSNSSLVQRRLSKLGSYPMRGHPFPTLPRGWTCNLSASKGLYYFRSPRGNPVYVHPQTNREYRVTPQAFVLNRSIQVSAIASSAKCSVEAVERWIDDQCLRDEAIDSAVVRMVPITYVWSDDCDGHYADDKGAGKSKYEYRSGKKEDPEKGGGSVLYKEEDQNGCKSIPQSETTAQRQNDPEDAQIEASTEA</sequence>
<feature type="region of interest" description="Disordered" evidence="1">
    <location>
        <begin position="1518"/>
        <end position="1580"/>
    </location>
</feature>
<feature type="compositionally biased region" description="Basic and acidic residues" evidence="1">
    <location>
        <begin position="1518"/>
        <end position="1538"/>
    </location>
</feature>
<feature type="region of interest" description="Disordered" evidence="1">
    <location>
        <begin position="813"/>
        <end position="842"/>
    </location>
</feature>
<feature type="region of interest" description="Disordered" evidence="1">
    <location>
        <begin position="1342"/>
        <end position="1393"/>
    </location>
</feature>
<feature type="region of interest" description="Disordered" evidence="1">
    <location>
        <begin position="427"/>
        <end position="447"/>
    </location>
</feature>
<dbReference type="InterPro" id="IPR001202">
    <property type="entry name" value="WW_dom"/>
</dbReference>
<feature type="compositionally biased region" description="Basic and acidic residues" evidence="1">
    <location>
        <begin position="1345"/>
        <end position="1365"/>
    </location>
</feature>
<feature type="region of interest" description="Disordered" evidence="1">
    <location>
        <begin position="1"/>
        <end position="67"/>
    </location>
</feature>
<dbReference type="SMART" id="SM00456">
    <property type="entry name" value="WW"/>
    <property type="match status" value="2"/>
</dbReference>
<gene>
    <name evidence="3" type="ORF">TVY486_0502670</name>
</gene>
<reference evidence="3" key="1">
    <citation type="journal article" date="2012" name="Proc. Natl. Acad. Sci. U.S.A.">
        <title>Antigenic diversity is generated by distinct evolutionary mechanisms in African trypanosome species.</title>
        <authorList>
            <person name="Jackson A.P."/>
            <person name="Berry A."/>
            <person name="Aslett M."/>
            <person name="Allison H.C."/>
            <person name="Burton P."/>
            <person name="Vavrova-Anderson J."/>
            <person name="Brown R."/>
            <person name="Browne H."/>
            <person name="Corton N."/>
            <person name="Hauser H."/>
            <person name="Gamble J."/>
            <person name="Gilderthorp R."/>
            <person name="Marcello L."/>
            <person name="McQuillan J."/>
            <person name="Otto T.D."/>
            <person name="Quail M.A."/>
            <person name="Sanders M.J."/>
            <person name="van Tonder A."/>
            <person name="Ginger M.L."/>
            <person name="Field M.C."/>
            <person name="Barry J.D."/>
            <person name="Hertz-Fowler C."/>
            <person name="Berriman M."/>
        </authorList>
    </citation>
    <scope>NUCLEOTIDE SEQUENCE</scope>
    <source>
        <strain evidence="3">Y486</strain>
    </source>
</reference>
<evidence type="ECO:0000313" key="3">
    <source>
        <dbReference type="EMBL" id="CCC48065.1"/>
    </source>
</evidence>
<feature type="compositionally biased region" description="Polar residues" evidence="1">
    <location>
        <begin position="1552"/>
        <end position="1566"/>
    </location>
</feature>
<protein>
    <recommendedName>
        <fullName evidence="2">WW domain-containing protein</fullName>
    </recommendedName>
</protein>
<evidence type="ECO:0000259" key="2">
    <source>
        <dbReference type="PROSITE" id="PS50020"/>
    </source>
</evidence>
<dbReference type="PROSITE" id="PS50020">
    <property type="entry name" value="WW_DOMAIN_2"/>
    <property type="match status" value="1"/>
</dbReference>
<dbReference type="EMBL" id="HE573021">
    <property type="protein sequence ID" value="CCC48065.1"/>
    <property type="molecule type" value="Genomic_DNA"/>
</dbReference>
<accession>G0TVU9</accession>
<feature type="region of interest" description="Disordered" evidence="1">
    <location>
        <begin position="576"/>
        <end position="595"/>
    </location>
</feature>
<dbReference type="VEuPathDB" id="TriTrypDB:TvY486_0502670"/>
<feature type="domain" description="WW" evidence="2">
    <location>
        <begin position="1225"/>
        <end position="1258"/>
    </location>
</feature>
<evidence type="ECO:0000256" key="1">
    <source>
        <dbReference type="SAM" id="MobiDB-lite"/>
    </source>
</evidence>
<organism evidence="3">
    <name type="scientific">Trypanosoma vivax (strain Y486)</name>
    <dbReference type="NCBI Taxonomy" id="1055687"/>
    <lineage>
        <taxon>Eukaryota</taxon>
        <taxon>Discoba</taxon>
        <taxon>Euglenozoa</taxon>
        <taxon>Kinetoplastea</taxon>
        <taxon>Metakinetoplastina</taxon>
        <taxon>Trypanosomatida</taxon>
        <taxon>Trypanosomatidae</taxon>
        <taxon>Trypanosoma</taxon>
        <taxon>Duttonella</taxon>
    </lineage>
</organism>
<proteinExistence type="predicted"/>